<protein>
    <submittedName>
        <fullName evidence="2">DUF2889 domain-containing protein</fullName>
    </submittedName>
</protein>
<evidence type="ECO:0000313" key="3">
    <source>
        <dbReference type="Proteomes" id="UP000326780"/>
    </source>
</evidence>
<name>A0A5Q0M3I4_VARPD</name>
<dbReference type="EMBL" id="CP045644">
    <property type="protein sequence ID" value="QFZ84026.1"/>
    <property type="molecule type" value="Genomic_DNA"/>
</dbReference>
<accession>A0A5Q0M3I4</accession>
<organism evidence="2 3">
    <name type="scientific">Variovorax paradoxus</name>
    <dbReference type="NCBI Taxonomy" id="34073"/>
    <lineage>
        <taxon>Bacteria</taxon>
        <taxon>Pseudomonadati</taxon>
        <taxon>Pseudomonadota</taxon>
        <taxon>Betaproteobacteria</taxon>
        <taxon>Burkholderiales</taxon>
        <taxon>Comamonadaceae</taxon>
        <taxon>Variovorax</taxon>
    </lineage>
</organism>
<dbReference type="RefSeq" id="WP_153282679.1">
    <property type="nucleotide sequence ID" value="NZ_CP045644.1"/>
</dbReference>
<dbReference type="Pfam" id="PF11136">
    <property type="entry name" value="DUF2889"/>
    <property type="match status" value="1"/>
</dbReference>
<gene>
    <name evidence="2" type="ORF">GFK26_15320</name>
</gene>
<reference evidence="2 3" key="1">
    <citation type="submission" date="2019-10" db="EMBL/GenBank/DDBJ databases">
        <title>Complete genome sequence of Variovorax paradoxus 5C-2.</title>
        <authorList>
            <person name="Gogoleva N.E."/>
            <person name="Balkin A.S."/>
        </authorList>
    </citation>
    <scope>NUCLEOTIDE SEQUENCE [LARGE SCALE GENOMIC DNA]</scope>
    <source>
        <strain evidence="2 3">5C-2</strain>
    </source>
</reference>
<evidence type="ECO:0000256" key="1">
    <source>
        <dbReference type="SAM" id="MobiDB-lite"/>
    </source>
</evidence>
<dbReference type="Proteomes" id="UP000326780">
    <property type="component" value="Chromosome"/>
</dbReference>
<dbReference type="InterPro" id="IPR021312">
    <property type="entry name" value="DUF2889"/>
</dbReference>
<sequence>MELPIAQDPTHHDGLLPAPAPTRRPLHTREIVCHGYLRDDGLVDVESTMRDISPQGSDLFFKRLGAGEDLHRMRVVLTVDAELVIRALQVHSEAAPTPWCSESNAVYDALVGLQIGPGFTKKVRALVGGAKGCTHLTELMGPAATTAMQALFALGRERGGMRAAHARPGALPRPGLVNTCQAYRDGSPALEAIWPLARRAPQA</sequence>
<proteinExistence type="predicted"/>
<feature type="region of interest" description="Disordered" evidence="1">
    <location>
        <begin position="1"/>
        <end position="22"/>
    </location>
</feature>
<dbReference type="AlphaFoldDB" id="A0A5Q0M3I4"/>
<evidence type="ECO:0000313" key="2">
    <source>
        <dbReference type="EMBL" id="QFZ84026.1"/>
    </source>
</evidence>